<evidence type="ECO:0000256" key="10">
    <source>
        <dbReference type="ARBA" id="ARBA00023004"/>
    </source>
</evidence>
<protein>
    <recommendedName>
        <fullName evidence="16">cholesterol 7-desaturase</fullName>
        <ecNumber evidence="16">1.14.19.21</ecNumber>
    </recommendedName>
    <alternativeName>
        <fullName evidence="17">Rieske-type oxygenase</fullName>
    </alternativeName>
</protein>
<keyword evidence="13" id="KW-0443">Lipid metabolism</keyword>
<evidence type="ECO:0000256" key="1">
    <source>
        <dbReference type="ARBA" id="ARBA00001962"/>
    </source>
</evidence>
<comment type="subcellular location">
    <subcellularLocation>
        <location evidence="2">Membrane</location>
    </subcellularLocation>
</comment>
<keyword evidence="5" id="KW-0001">2Fe-2S</keyword>
<dbReference type="InterPro" id="IPR017941">
    <property type="entry name" value="Rieske_2Fe-2S"/>
</dbReference>
<evidence type="ECO:0000256" key="6">
    <source>
        <dbReference type="ARBA" id="ARBA00022723"/>
    </source>
</evidence>
<evidence type="ECO:0000256" key="4">
    <source>
        <dbReference type="ARBA" id="ARBA00022692"/>
    </source>
</evidence>
<evidence type="ECO:0000313" key="22">
    <source>
        <dbReference type="EMBL" id="USQ81843.1"/>
    </source>
</evidence>
<evidence type="ECO:0000256" key="16">
    <source>
        <dbReference type="ARBA" id="ARBA00026095"/>
    </source>
</evidence>
<evidence type="ECO:0000256" key="18">
    <source>
        <dbReference type="ARBA" id="ARBA00046982"/>
    </source>
</evidence>
<keyword evidence="10" id="KW-0408">Iron</keyword>
<feature type="domain" description="Rieske" evidence="21">
    <location>
        <begin position="9"/>
        <end position="102"/>
    </location>
</feature>
<evidence type="ECO:0000256" key="9">
    <source>
        <dbReference type="ARBA" id="ARBA00023002"/>
    </source>
</evidence>
<dbReference type="Pfam" id="PF00355">
    <property type="entry name" value="Rieske"/>
    <property type="match status" value="1"/>
</dbReference>
<name>A0ABY4YZR7_9MICO</name>
<dbReference type="InterPro" id="IPR050584">
    <property type="entry name" value="Cholesterol_7-desaturase"/>
</dbReference>
<keyword evidence="13" id="KW-0753">Steroid metabolism</keyword>
<reference evidence="22" key="1">
    <citation type="submission" date="2022-06" db="EMBL/GenBank/DDBJ databases">
        <title>Ornithinimicrobium HY1793.</title>
        <authorList>
            <person name="Huang Y."/>
        </authorList>
    </citation>
    <scope>NUCLEOTIDE SEQUENCE</scope>
    <source>
        <strain evidence="22">HY1793</strain>
    </source>
</reference>
<evidence type="ECO:0000256" key="7">
    <source>
        <dbReference type="ARBA" id="ARBA00022963"/>
    </source>
</evidence>
<comment type="similarity">
    <text evidence="15">Belongs to the cholesterol 7-desaturase family.</text>
</comment>
<comment type="pathway">
    <text evidence="3">Hormone biosynthesis.</text>
</comment>
<dbReference type="SUPFAM" id="SSF50022">
    <property type="entry name" value="ISP domain"/>
    <property type="match status" value="1"/>
</dbReference>
<keyword evidence="8" id="KW-1133">Transmembrane helix</keyword>
<comment type="catalytic activity">
    <reaction evidence="19">
        <text>cholesterol + NADH + O2 + H(+) = 7-dehydrocholesterol + NAD(+) + 2 H2O</text>
        <dbReference type="Rhea" id="RHEA:51644"/>
        <dbReference type="ChEBI" id="CHEBI:15377"/>
        <dbReference type="ChEBI" id="CHEBI:15378"/>
        <dbReference type="ChEBI" id="CHEBI:15379"/>
        <dbReference type="ChEBI" id="CHEBI:16113"/>
        <dbReference type="ChEBI" id="CHEBI:17759"/>
        <dbReference type="ChEBI" id="CHEBI:57540"/>
        <dbReference type="ChEBI" id="CHEBI:57945"/>
        <dbReference type="EC" id="1.14.19.21"/>
    </reaction>
    <physiologicalReaction direction="left-to-right" evidence="19">
        <dbReference type="Rhea" id="RHEA:51645"/>
    </physiologicalReaction>
</comment>
<dbReference type="EC" id="1.14.19.21" evidence="16"/>
<keyword evidence="7" id="KW-0442">Lipid degradation</keyword>
<dbReference type="Gene3D" id="2.102.10.10">
    <property type="entry name" value="Rieske [2Fe-2S] iron-sulphur domain"/>
    <property type="match status" value="1"/>
</dbReference>
<dbReference type="Proteomes" id="UP001056455">
    <property type="component" value="Chromosome"/>
</dbReference>
<dbReference type="PANTHER" id="PTHR21266">
    <property type="entry name" value="IRON-SULFUR DOMAIN CONTAINING PROTEIN"/>
    <property type="match status" value="1"/>
</dbReference>
<evidence type="ECO:0000256" key="12">
    <source>
        <dbReference type="ARBA" id="ARBA00023136"/>
    </source>
</evidence>
<comment type="subunit">
    <text evidence="18">Homotrimer. The two-component system 3-ketosteroid-9-alpha-monooxygenase is composed of an oxygenase component KshA and a reductase component KshB.</text>
</comment>
<evidence type="ECO:0000256" key="11">
    <source>
        <dbReference type="ARBA" id="ARBA00023014"/>
    </source>
</evidence>
<comment type="catalytic activity">
    <reaction evidence="20">
        <text>cholesterol + NADPH + O2 + H(+) = 7-dehydrocholesterol + NADP(+) + 2 H2O</text>
        <dbReference type="Rhea" id="RHEA:45024"/>
        <dbReference type="ChEBI" id="CHEBI:15377"/>
        <dbReference type="ChEBI" id="CHEBI:15378"/>
        <dbReference type="ChEBI" id="CHEBI:15379"/>
        <dbReference type="ChEBI" id="CHEBI:16113"/>
        <dbReference type="ChEBI" id="CHEBI:17759"/>
        <dbReference type="ChEBI" id="CHEBI:57783"/>
        <dbReference type="ChEBI" id="CHEBI:58349"/>
        <dbReference type="EC" id="1.14.19.21"/>
    </reaction>
    <physiologicalReaction direction="left-to-right" evidence="20">
        <dbReference type="Rhea" id="RHEA:45025"/>
    </physiologicalReaction>
</comment>
<evidence type="ECO:0000256" key="14">
    <source>
        <dbReference type="ARBA" id="ARBA00025712"/>
    </source>
</evidence>
<keyword evidence="6" id="KW-0479">Metal-binding</keyword>
<sequence length="328" mass="35752">MKDALHAGWYLIAFTDELTQDLTPLRLGDRRLMIARTDDQQGYGLFDATCPHRGANLAFGGELKDNCVVCPFHGRRVMLGESDKPLSVRGYPTRVFGPLVFARLTDQAEGEATFSESFPEILGDRTITPAITTEFTVPISYVVENAFDIEHFTPVHDVPRVGDMEAKLHDEGFLQIGGSFTTVEQPWIDMRMAVALQQFLGDTRAKSAQTQSGFRATAFSPTLVATSFGSTGKDPVIITAAIPTETGCQVRVSVAAFPGDPVEHIVNGSKLAMKQDGEIWNNLDPDAPTQMDERDANIIAYHSFCEEFPKVGDAAAAAPRLLQAANDA</sequence>
<evidence type="ECO:0000259" key="21">
    <source>
        <dbReference type="PROSITE" id="PS51296"/>
    </source>
</evidence>
<keyword evidence="23" id="KW-1185">Reference proteome</keyword>
<gene>
    <name evidence="22" type="ORF">NF556_09410</name>
</gene>
<evidence type="ECO:0000256" key="20">
    <source>
        <dbReference type="ARBA" id="ARBA00049548"/>
    </source>
</evidence>
<evidence type="ECO:0000256" key="17">
    <source>
        <dbReference type="ARBA" id="ARBA00030944"/>
    </source>
</evidence>
<dbReference type="InterPro" id="IPR045605">
    <property type="entry name" value="KshA-like_C"/>
</dbReference>
<keyword evidence="11" id="KW-0411">Iron-sulfur</keyword>
<keyword evidence="9" id="KW-0560">Oxidoreductase</keyword>
<keyword evidence="12" id="KW-0472">Membrane</keyword>
<evidence type="ECO:0000256" key="3">
    <source>
        <dbReference type="ARBA" id="ARBA00004972"/>
    </source>
</evidence>
<evidence type="ECO:0000256" key="15">
    <source>
        <dbReference type="ARBA" id="ARBA00025729"/>
    </source>
</evidence>
<dbReference type="RefSeq" id="WP_252595379.1">
    <property type="nucleotide sequence ID" value="NZ_CP099489.1"/>
</dbReference>
<accession>A0ABY4YZR7</accession>
<evidence type="ECO:0000256" key="19">
    <source>
        <dbReference type="ARBA" id="ARBA00047853"/>
    </source>
</evidence>
<proteinExistence type="inferred from homology"/>
<comment type="pathway">
    <text evidence="14">Steroid hormone biosynthesis; dafachronic acid biosynthesis.</text>
</comment>
<dbReference type="Gene3D" id="3.90.380.10">
    <property type="entry name" value="Naphthalene 1,2-dioxygenase Alpha Subunit, Chain A, domain 1"/>
    <property type="match status" value="1"/>
</dbReference>
<evidence type="ECO:0000256" key="5">
    <source>
        <dbReference type="ARBA" id="ARBA00022714"/>
    </source>
</evidence>
<dbReference type="PROSITE" id="PS51296">
    <property type="entry name" value="RIESKE"/>
    <property type="match status" value="1"/>
</dbReference>
<dbReference type="PANTHER" id="PTHR21266:SF32">
    <property type="entry name" value="CHOLESTEROL 7-DESATURASE NVD"/>
    <property type="match status" value="1"/>
</dbReference>
<dbReference type="Pfam" id="PF19298">
    <property type="entry name" value="KshA_C"/>
    <property type="match status" value="1"/>
</dbReference>
<organism evidence="22 23">
    <name type="scientific">Ornithinimicrobium faecis</name>
    <dbReference type="NCBI Taxonomy" id="2934158"/>
    <lineage>
        <taxon>Bacteria</taxon>
        <taxon>Bacillati</taxon>
        <taxon>Actinomycetota</taxon>
        <taxon>Actinomycetes</taxon>
        <taxon>Micrococcales</taxon>
        <taxon>Ornithinimicrobiaceae</taxon>
        <taxon>Ornithinimicrobium</taxon>
    </lineage>
</organism>
<evidence type="ECO:0000256" key="13">
    <source>
        <dbReference type="ARBA" id="ARBA00023221"/>
    </source>
</evidence>
<comment type="cofactor">
    <cofactor evidence="1">
        <name>Fe cation</name>
        <dbReference type="ChEBI" id="CHEBI:24875"/>
    </cofactor>
</comment>
<dbReference type="EMBL" id="CP099489">
    <property type="protein sequence ID" value="USQ81843.1"/>
    <property type="molecule type" value="Genomic_DNA"/>
</dbReference>
<dbReference type="InterPro" id="IPR036922">
    <property type="entry name" value="Rieske_2Fe-2S_sf"/>
</dbReference>
<keyword evidence="4" id="KW-0812">Transmembrane</keyword>
<evidence type="ECO:0000256" key="2">
    <source>
        <dbReference type="ARBA" id="ARBA00004370"/>
    </source>
</evidence>
<evidence type="ECO:0000313" key="23">
    <source>
        <dbReference type="Proteomes" id="UP001056455"/>
    </source>
</evidence>
<evidence type="ECO:0000256" key="8">
    <source>
        <dbReference type="ARBA" id="ARBA00022989"/>
    </source>
</evidence>